<dbReference type="InterPro" id="IPR036962">
    <property type="entry name" value="Glyco_hydro_3_N_sf"/>
</dbReference>
<evidence type="ECO:0000313" key="5">
    <source>
        <dbReference type="Proteomes" id="UP000002729"/>
    </source>
</evidence>
<feature type="domain" description="Glycoside hydrolase family 3 N-terminal" evidence="3">
    <location>
        <begin position="73"/>
        <end position="260"/>
    </location>
</feature>
<comment type="similarity">
    <text evidence="1">Belongs to the glycosyl hydrolase 3 family.</text>
</comment>
<dbReference type="OMA" id="ERIMTEH"/>
<sequence length="262" mass="28114">SSLPFCRGDLPRAKRVADLVDRVEPDEVQKLLVNGAAGLPRLWLQPHNWWSEALHGVQAGCAQADDGSSRCPTGFPAAISTAASFNATLFRAVGSVIGAEARALANEGVTNGFTFWSPNLNILRDPRWGRGQETPGEDPLLNGKYGENFVLGFEHPDGSSGDAIAASACPKHFFAYNLENCFKVKDNCRHTFDMANLSQGELEATYLPPFEQAISSGKASGLMCSYNAVNGTPSCANAWGIETLARGKWGFEGYVTSDCHAV</sequence>
<dbReference type="Gene3D" id="3.20.20.300">
    <property type="entry name" value="Glycoside hydrolase, family 3, N-terminal domain"/>
    <property type="match status" value="1"/>
</dbReference>
<evidence type="ECO:0000259" key="3">
    <source>
        <dbReference type="Pfam" id="PF00933"/>
    </source>
</evidence>
<dbReference type="OrthoDB" id="47059at2759"/>
<dbReference type="Pfam" id="PF00933">
    <property type="entry name" value="Glyco_hydro_3"/>
    <property type="match status" value="1"/>
</dbReference>
<feature type="non-terminal residue" evidence="4">
    <location>
        <position position="1"/>
    </location>
</feature>
<dbReference type="EMBL" id="GL833128">
    <property type="protein sequence ID" value="EGB08199.1"/>
    <property type="molecule type" value="Genomic_DNA"/>
</dbReference>
<organism evidence="5">
    <name type="scientific">Aureococcus anophagefferens</name>
    <name type="common">Harmful bloom alga</name>
    <dbReference type="NCBI Taxonomy" id="44056"/>
    <lineage>
        <taxon>Eukaryota</taxon>
        <taxon>Sar</taxon>
        <taxon>Stramenopiles</taxon>
        <taxon>Ochrophyta</taxon>
        <taxon>Pelagophyceae</taxon>
        <taxon>Pelagomonadales</taxon>
        <taxon>Pelagomonadaceae</taxon>
        <taxon>Aureococcus</taxon>
    </lineage>
</organism>
<dbReference type="InterPro" id="IPR001764">
    <property type="entry name" value="Glyco_hydro_3_N"/>
</dbReference>
<dbReference type="GeneID" id="20222059"/>
<feature type="non-terminal residue" evidence="4">
    <location>
        <position position="262"/>
    </location>
</feature>
<dbReference type="SUPFAM" id="SSF51445">
    <property type="entry name" value="(Trans)glycosidases"/>
    <property type="match status" value="1"/>
</dbReference>
<reference evidence="4 5" key="1">
    <citation type="journal article" date="2011" name="Proc. Natl. Acad. Sci. U.S.A.">
        <title>Niche of harmful alga Aureococcus anophagefferens revealed through ecogenomics.</title>
        <authorList>
            <person name="Gobler C.J."/>
            <person name="Berry D.L."/>
            <person name="Dyhrman S.T."/>
            <person name="Wilhelm S.W."/>
            <person name="Salamov A."/>
            <person name="Lobanov A.V."/>
            <person name="Zhang Y."/>
            <person name="Collier J.L."/>
            <person name="Wurch L.L."/>
            <person name="Kustka A.B."/>
            <person name="Dill B.D."/>
            <person name="Shah M."/>
            <person name="VerBerkmoes N.C."/>
            <person name="Kuo A."/>
            <person name="Terry A."/>
            <person name="Pangilinan J."/>
            <person name="Lindquist E.A."/>
            <person name="Lucas S."/>
            <person name="Paulsen I.T."/>
            <person name="Hattenrath-Lehmann T.K."/>
            <person name="Talmage S.C."/>
            <person name="Walker E.A."/>
            <person name="Koch F."/>
            <person name="Burson A.M."/>
            <person name="Marcoval M.A."/>
            <person name="Tang Y.Z."/>
            <person name="Lecleir G.R."/>
            <person name="Coyne K.J."/>
            <person name="Berg G.M."/>
            <person name="Bertrand E.M."/>
            <person name="Saito M.A."/>
            <person name="Gladyshev V.N."/>
            <person name="Grigoriev I.V."/>
        </authorList>
    </citation>
    <scope>NUCLEOTIDE SEQUENCE [LARGE SCALE GENOMIC DNA]</scope>
    <source>
        <strain evidence="5">CCMP 1984</strain>
    </source>
</reference>
<dbReference type="GO" id="GO:0046556">
    <property type="term" value="F:alpha-L-arabinofuranosidase activity"/>
    <property type="evidence" value="ECO:0007669"/>
    <property type="project" value="TreeGrafter"/>
</dbReference>
<dbReference type="PANTHER" id="PTHR42721">
    <property type="entry name" value="SUGAR HYDROLASE-RELATED"/>
    <property type="match status" value="1"/>
</dbReference>
<dbReference type="PANTHER" id="PTHR42721:SF3">
    <property type="entry name" value="BETA-D-XYLOSIDASE 5-RELATED"/>
    <property type="match status" value="1"/>
</dbReference>
<gene>
    <name evidence="4" type="ORF">AURANDRAFT_4612</name>
</gene>
<dbReference type="InterPro" id="IPR017853">
    <property type="entry name" value="GH"/>
</dbReference>
<dbReference type="Proteomes" id="UP000002729">
    <property type="component" value="Unassembled WGS sequence"/>
</dbReference>
<dbReference type="PRINTS" id="PR00133">
    <property type="entry name" value="GLHYDRLASE3"/>
</dbReference>
<dbReference type="InParanoid" id="F0Y9A0"/>
<dbReference type="GO" id="GO:0045493">
    <property type="term" value="P:xylan catabolic process"/>
    <property type="evidence" value="ECO:0007669"/>
    <property type="project" value="InterPro"/>
</dbReference>
<protein>
    <recommendedName>
        <fullName evidence="3">Glycoside hydrolase family 3 N-terminal domain-containing protein</fullName>
    </recommendedName>
</protein>
<dbReference type="RefSeq" id="XP_009036859.1">
    <property type="nucleotide sequence ID" value="XM_009038611.1"/>
</dbReference>
<dbReference type="eggNOG" id="ENOG502QQ55">
    <property type="taxonomic scope" value="Eukaryota"/>
</dbReference>
<dbReference type="AlphaFoldDB" id="F0Y9A0"/>
<keyword evidence="2" id="KW-0378">Hydrolase</keyword>
<evidence type="ECO:0000256" key="1">
    <source>
        <dbReference type="ARBA" id="ARBA00005336"/>
    </source>
</evidence>
<accession>F0Y9A0</accession>
<evidence type="ECO:0000313" key="4">
    <source>
        <dbReference type="EMBL" id="EGB08199.1"/>
    </source>
</evidence>
<name>F0Y9A0_AURAN</name>
<evidence type="ECO:0000256" key="2">
    <source>
        <dbReference type="ARBA" id="ARBA00022801"/>
    </source>
</evidence>
<dbReference type="GO" id="GO:0009044">
    <property type="term" value="F:xylan 1,4-beta-xylosidase activity"/>
    <property type="evidence" value="ECO:0007669"/>
    <property type="project" value="InterPro"/>
</dbReference>
<dbReference type="KEGG" id="aaf:AURANDRAFT_4612"/>
<keyword evidence="5" id="KW-1185">Reference proteome</keyword>
<proteinExistence type="inferred from homology"/>
<dbReference type="InterPro" id="IPR044993">
    <property type="entry name" value="BXL"/>
</dbReference>
<dbReference type="GO" id="GO:0031222">
    <property type="term" value="P:arabinan catabolic process"/>
    <property type="evidence" value="ECO:0007669"/>
    <property type="project" value="TreeGrafter"/>
</dbReference>